<evidence type="ECO:0000259" key="2">
    <source>
        <dbReference type="Pfam" id="PF11127"/>
    </source>
</evidence>
<dbReference type="Pfam" id="PF11127">
    <property type="entry name" value="YgaP-like_TM"/>
    <property type="match status" value="1"/>
</dbReference>
<dbReference type="InterPro" id="IPR021309">
    <property type="entry name" value="YgaP-like_TM"/>
</dbReference>
<keyword evidence="1" id="KW-0812">Transmembrane</keyword>
<keyword evidence="1" id="KW-1133">Transmembrane helix</keyword>
<keyword evidence="1" id="KW-0472">Membrane</keyword>
<evidence type="ECO:0000313" key="4">
    <source>
        <dbReference type="Proteomes" id="UP000249620"/>
    </source>
</evidence>
<gene>
    <name evidence="3" type="ORF">B0I03_101348</name>
</gene>
<reference evidence="3 4" key="1">
    <citation type="submission" date="2018-06" db="EMBL/GenBank/DDBJ databases">
        <title>Genomic Encyclopedia of Type Strains, Phase III (KMG-III): the genomes of soil and plant-associated and newly described type strains.</title>
        <authorList>
            <person name="Whitman W."/>
        </authorList>
    </citation>
    <scope>NUCLEOTIDE SEQUENCE [LARGE SCALE GENOMIC DNA]</scope>
    <source>
        <strain evidence="3 4">CGMCC 1.12398</strain>
    </source>
</reference>
<feature type="transmembrane region" description="Helical" evidence="1">
    <location>
        <begin position="35"/>
        <end position="61"/>
    </location>
</feature>
<protein>
    <recommendedName>
        <fullName evidence="2">Inner membrane protein YgaP-like transmembrane domain-containing protein</fullName>
    </recommendedName>
</protein>
<feature type="transmembrane region" description="Helical" evidence="1">
    <location>
        <begin position="12"/>
        <end position="29"/>
    </location>
</feature>
<dbReference type="EMBL" id="QLMI01000001">
    <property type="protein sequence ID" value="RAK25187.1"/>
    <property type="molecule type" value="Genomic_DNA"/>
</dbReference>
<evidence type="ECO:0000256" key="1">
    <source>
        <dbReference type="SAM" id="Phobius"/>
    </source>
</evidence>
<dbReference type="AlphaFoldDB" id="A0A327YZ28"/>
<accession>A0A327YZ28</accession>
<dbReference type="OrthoDB" id="9804804at2"/>
<sequence>MKKNIGTADRFVRVMLGVIAIILGLSGILEGNLKWIALIVGAVMITVASVQFCPFYVLFGINICKVKEKK</sequence>
<dbReference type="Proteomes" id="UP000249620">
    <property type="component" value="Unassembled WGS sequence"/>
</dbReference>
<keyword evidence="4" id="KW-1185">Reference proteome</keyword>
<name>A0A327YZ28_9FLAO</name>
<evidence type="ECO:0000313" key="3">
    <source>
        <dbReference type="EMBL" id="RAK25187.1"/>
    </source>
</evidence>
<organism evidence="3 4">
    <name type="scientific">Flavobacterium aquaticum</name>
    <dbReference type="NCBI Taxonomy" id="1236486"/>
    <lineage>
        <taxon>Bacteria</taxon>
        <taxon>Pseudomonadati</taxon>
        <taxon>Bacteroidota</taxon>
        <taxon>Flavobacteriia</taxon>
        <taxon>Flavobacteriales</taxon>
        <taxon>Flavobacteriaceae</taxon>
        <taxon>Flavobacterium</taxon>
    </lineage>
</organism>
<dbReference type="RefSeq" id="WP_111565751.1">
    <property type="nucleotide sequence ID" value="NZ_QLMI01000001.1"/>
</dbReference>
<comment type="caution">
    <text evidence="3">The sequence shown here is derived from an EMBL/GenBank/DDBJ whole genome shotgun (WGS) entry which is preliminary data.</text>
</comment>
<proteinExistence type="predicted"/>
<feature type="domain" description="Inner membrane protein YgaP-like transmembrane" evidence="2">
    <location>
        <begin position="1"/>
        <end position="66"/>
    </location>
</feature>